<keyword evidence="4" id="KW-0564">Palmitate</keyword>
<reference evidence="6 7" key="1">
    <citation type="submission" date="2021-10" db="EMBL/GenBank/DDBJ databases">
        <title>Anaerobic single-cell dispensing facilitates the cultivation of human gut bacteria.</title>
        <authorList>
            <person name="Afrizal A."/>
        </authorList>
    </citation>
    <scope>NUCLEOTIDE SEQUENCE [LARGE SCALE GENOMIC DNA]</scope>
    <source>
        <strain evidence="6 7">CLA-AA-H277</strain>
    </source>
</reference>
<organism evidence="6 7">
    <name type="scientific">Fusicatenibacter faecihominis</name>
    <dbReference type="NCBI Taxonomy" id="2881276"/>
    <lineage>
        <taxon>Bacteria</taxon>
        <taxon>Bacillati</taxon>
        <taxon>Bacillota</taxon>
        <taxon>Clostridia</taxon>
        <taxon>Lachnospirales</taxon>
        <taxon>Lachnospiraceae</taxon>
        <taxon>Fusicatenibacter</taxon>
    </lineage>
</organism>
<keyword evidence="2" id="KW-0732">Signal</keyword>
<evidence type="ECO:0000256" key="1">
    <source>
        <dbReference type="ARBA" id="ARBA00022475"/>
    </source>
</evidence>
<gene>
    <name evidence="6" type="ORF">LKD71_06560</name>
</gene>
<sequence>MKRRREWSALLAGVMALGVLGGGISVSADEDVPTIVIYNNSGAFSVAGAEAGSDSSIYQKMQDYILEQTGVKVEIIMPPSDAGAQTEKLNLLLAGGDQIDAWWGDWRDYAKDGIILPLTDYIQAPEAKELYDLWEPWGSWDRVTDTDGTIWAIPRGTNTTPYQVFVRNDWLELTGMEMPTTMAELNEYLYKIKELDPYGNGETIPLILEKGGSTEVLNTAESVLLGGFVKSGNGKWLDETDNKVKPEWIADGYVDFLKQLNQWYTDGIIHKECFTMDADTIRSYISKGAVGATCAWYSRITLTEPTLRENLGNYERTEEKPYVWSINEAGITGDNGSLIQTKALGGTSGLVISSKCKNPEAVMKFVEWSFQWENYTTEAYGPEGEYWKYNPDVENAEENKNIIPIEGGPTYARDFLVSLGLPLEVQTSEYDEEGYQLMHNFWLQEHLDDFDATLDPGIEGDINWDTDALAENIPMLNDLNTYKDEELIKFVNGTRSFDTWDQFLEECDGIGLQDYINEYTRQYQEQKES</sequence>
<dbReference type="InterPro" id="IPR050490">
    <property type="entry name" value="Bact_solute-bd_prot1"/>
</dbReference>
<dbReference type="Gene3D" id="3.40.190.10">
    <property type="entry name" value="Periplasmic binding protein-like II"/>
    <property type="match status" value="2"/>
</dbReference>
<dbReference type="PANTHER" id="PTHR43649">
    <property type="entry name" value="ARABINOSE-BINDING PROTEIN-RELATED"/>
    <property type="match status" value="1"/>
</dbReference>
<dbReference type="Pfam" id="PF01547">
    <property type="entry name" value="SBP_bac_1"/>
    <property type="match status" value="1"/>
</dbReference>
<dbReference type="PANTHER" id="PTHR43649:SF33">
    <property type="entry name" value="POLYGALACTURONAN_RHAMNOGALACTURONAN-BINDING PROTEIN YTCQ"/>
    <property type="match status" value="1"/>
</dbReference>
<comment type="caution">
    <text evidence="6">The sequence shown here is derived from an EMBL/GenBank/DDBJ whole genome shotgun (WGS) entry which is preliminary data.</text>
</comment>
<keyword evidence="3" id="KW-0472">Membrane</keyword>
<accession>A0AAE3J6E2</accession>
<keyword evidence="1" id="KW-1003">Cell membrane</keyword>
<keyword evidence="5" id="KW-0449">Lipoprotein</keyword>
<dbReference type="InterPro" id="IPR006059">
    <property type="entry name" value="SBP"/>
</dbReference>
<evidence type="ECO:0000313" key="7">
    <source>
        <dbReference type="Proteomes" id="UP001197875"/>
    </source>
</evidence>
<evidence type="ECO:0000256" key="5">
    <source>
        <dbReference type="ARBA" id="ARBA00023288"/>
    </source>
</evidence>
<keyword evidence="7" id="KW-1185">Reference proteome</keyword>
<evidence type="ECO:0000256" key="3">
    <source>
        <dbReference type="ARBA" id="ARBA00023136"/>
    </source>
</evidence>
<protein>
    <submittedName>
        <fullName evidence="6">Extracellular solute-binding protein</fullName>
    </submittedName>
</protein>
<dbReference type="RefSeq" id="WP_227614806.1">
    <property type="nucleotide sequence ID" value="NZ_JAJEPR010000008.1"/>
</dbReference>
<evidence type="ECO:0000256" key="2">
    <source>
        <dbReference type="ARBA" id="ARBA00022729"/>
    </source>
</evidence>
<proteinExistence type="predicted"/>
<dbReference type="EMBL" id="JAJEPR010000008">
    <property type="protein sequence ID" value="MCC2189465.1"/>
    <property type="molecule type" value="Genomic_DNA"/>
</dbReference>
<dbReference type="Proteomes" id="UP001197875">
    <property type="component" value="Unassembled WGS sequence"/>
</dbReference>
<name>A0AAE3J6E2_9FIRM</name>
<evidence type="ECO:0000256" key="4">
    <source>
        <dbReference type="ARBA" id="ARBA00023139"/>
    </source>
</evidence>
<dbReference type="AlphaFoldDB" id="A0AAE3J6E2"/>
<dbReference type="SUPFAM" id="SSF53850">
    <property type="entry name" value="Periplasmic binding protein-like II"/>
    <property type="match status" value="1"/>
</dbReference>
<evidence type="ECO:0000313" key="6">
    <source>
        <dbReference type="EMBL" id="MCC2189465.1"/>
    </source>
</evidence>